<proteinExistence type="predicted"/>
<dbReference type="AlphaFoldDB" id="A0A195BKY3"/>
<evidence type="ECO:0000313" key="2">
    <source>
        <dbReference type="EMBL" id="KYM86187.1"/>
    </source>
</evidence>
<sequence length="184" mass="19570">MVGGLFFGTAGIRNVQRARYLLASLLDSTIRGFHDIVATVARKMQMFELLNGKTTLRVSPAFFTIGEQINYIVADVVEDYSCADSTSFADSQEDQMNEMGTELRKARAEHAMMGQDSPLLMQANVARNRGGLQGGNGQGPPGGQGGPPKGGPGNGQRPPELTQEGGLQRGGQDQGWGEVGSRGQ</sequence>
<organism evidence="2 3">
    <name type="scientific">Atta colombica</name>
    <dbReference type="NCBI Taxonomy" id="520822"/>
    <lineage>
        <taxon>Eukaryota</taxon>
        <taxon>Metazoa</taxon>
        <taxon>Ecdysozoa</taxon>
        <taxon>Arthropoda</taxon>
        <taxon>Hexapoda</taxon>
        <taxon>Insecta</taxon>
        <taxon>Pterygota</taxon>
        <taxon>Neoptera</taxon>
        <taxon>Endopterygota</taxon>
        <taxon>Hymenoptera</taxon>
        <taxon>Apocrita</taxon>
        <taxon>Aculeata</taxon>
        <taxon>Formicoidea</taxon>
        <taxon>Formicidae</taxon>
        <taxon>Myrmicinae</taxon>
        <taxon>Atta</taxon>
    </lineage>
</organism>
<protein>
    <submittedName>
        <fullName evidence="2">Uncharacterized protein</fullName>
    </submittedName>
</protein>
<feature type="compositionally biased region" description="Gly residues" evidence="1">
    <location>
        <begin position="131"/>
        <end position="154"/>
    </location>
</feature>
<evidence type="ECO:0000256" key="1">
    <source>
        <dbReference type="SAM" id="MobiDB-lite"/>
    </source>
</evidence>
<evidence type="ECO:0000313" key="3">
    <source>
        <dbReference type="Proteomes" id="UP000078540"/>
    </source>
</evidence>
<feature type="compositionally biased region" description="Gly residues" evidence="1">
    <location>
        <begin position="167"/>
        <end position="184"/>
    </location>
</feature>
<name>A0A195BKY3_9HYME</name>
<keyword evidence="3" id="KW-1185">Reference proteome</keyword>
<dbReference type="STRING" id="520822.A0A195BKY3"/>
<dbReference type="EMBL" id="KQ976444">
    <property type="protein sequence ID" value="KYM86187.1"/>
    <property type="molecule type" value="Genomic_DNA"/>
</dbReference>
<accession>A0A195BKY3</accession>
<reference evidence="2 3" key="1">
    <citation type="submission" date="2015-09" db="EMBL/GenBank/DDBJ databases">
        <title>Atta colombica WGS genome.</title>
        <authorList>
            <person name="Nygaard S."/>
            <person name="Hu H."/>
            <person name="Boomsma J."/>
            <person name="Zhang G."/>
        </authorList>
    </citation>
    <scope>NUCLEOTIDE SEQUENCE [LARGE SCALE GENOMIC DNA]</scope>
    <source>
        <strain evidence="2">Treedump-2</strain>
        <tissue evidence="2">Whole body</tissue>
    </source>
</reference>
<feature type="region of interest" description="Disordered" evidence="1">
    <location>
        <begin position="128"/>
        <end position="184"/>
    </location>
</feature>
<gene>
    <name evidence="2" type="ORF">ALC53_04154</name>
</gene>
<dbReference type="Proteomes" id="UP000078540">
    <property type="component" value="Unassembled WGS sequence"/>
</dbReference>